<dbReference type="RefSeq" id="XP_041285043.1">
    <property type="nucleotide sequence ID" value="XM_041434539.1"/>
</dbReference>
<gene>
    <name evidence="1" type="ORF">F5147DRAFT_659073</name>
</gene>
<evidence type="ECO:0000313" key="2">
    <source>
        <dbReference type="Proteomes" id="UP000823399"/>
    </source>
</evidence>
<comment type="caution">
    <text evidence="1">The sequence shown here is derived from an EMBL/GenBank/DDBJ whole genome shotgun (WGS) entry which is preliminary data.</text>
</comment>
<dbReference type="Proteomes" id="UP000823399">
    <property type="component" value="Unassembled WGS sequence"/>
</dbReference>
<keyword evidence="2" id="KW-1185">Reference proteome</keyword>
<accession>A0A9P7JM06</accession>
<organism evidence="1 2">
    <name type="scientific">Suillus discolor</name>
    <dbReference type="NCBI Taxonomy" id="1912936"/>
    <lineage>
        <taxon>Eukaryota</taxon>
        <taxon>Fungi</taxon>
        <taxon>Dikarya</taxon>
        <taxon>Basidiomycota</taxon>
        <taxon>Agaricomycotina</taxon>
        <taxon>Agaricomycetes</taxon>
        <taxon>Agaricomycetidae</taxon>
        <taxon>Boletales</taxon>
        <taxon>Suillineae</taxon>
        <taxon>Suillaceae</taxon>
        <taxon>Suillus</taxon>
    </lineage>
</organism>
<name>A0A9P7JM06_9AGAM</name>
<proteinExistence type="predicted"/>
<protein>
    <submittedName>
        <fullName evidence="1">Uncharacterized protein</fullName>
    </submittedName>
</protein>
<dbReference type="GeneID" id="64696798"/>
<evidence type="ECO:0000313" key="1">
    <source>
        <dbReference type="EMBL" id="KAG2086952.1"/>
    </source>
</evidence>
<sequence>MQDKLKNPVIFNIFKILEHGSSIKCFIELFEAARSGKLADHKTFKELCDMFADRFHLTNSTNPNLKNSICQYNILTLQLVGYKGLIVVAGNCTKVHPHSTLPLDEYQIDKIEDIKNIINSIYKAEAEATQVTIEPFNQNFNQVRQ</sequence>
<reference evidence="1" key="1">
    <citation type="journal article" date="2020" name="New Phytol.">
        <title>Comparative genomics reveals dynamic genome evolution in host specialist ectomycorrhizal fungi.</title>
        <authorList>
            <person name="Lofgren L.A."/>
            <person name="Nguyen N.H."/>
            <person name="Vilgalys R."/>
            <person name="Ruytinx J."/>
            <person name="Liao H.L."/>
            <person name="Branco S."/>
            <person name="Kuo A."/>
            <person name="LaButti K."/>
            <person name="Lipzen A."/>
            <person name="Andreopoulos W."/>
            <person name="Pangilinan J."/>
            <person name="Riley R."/>
            <person name="Hundley H."/>
            <person name="Na H."/>
            <person name="Barry K."/>
            <person name="Grigoriev I.V."/>
            <person name="Stajich J.E."/>
            <person name="Kennedy P.G."/>
        </authorList>
    </citation>
    <scope>NUCLEOTIDE SEQUENCE</scope>
    <source>
        <strain evidence="1">FC423</strain>
    </source>
</reference>
<dbReference type="EMBL" id="JABBWM010000138">
    <property type="protein sequence ID" value="KAG2086952.1"/>
    <property type="molecule type" value="Genomic_DNA"/>
</dbReference>
<dbReference type="AlphaFoldDB" id="A0A9P7JM06"/>